<evidence type="ECO:0000313" key="3">
    <source>
        <dbReference type="Proteomes" id="UP000663918"/>
    </source>
</evidence>
<sequence>MSRDASPVQQPDPKPRSEPPATGREKDYPVREYIGGMCMELAQMARWDGDERLAVLLEAAAARAHEPRPDRPEIETVERLARRA</sequence>
<name>A0A975C4K3_9CAUL</name>
<evidence type="ECO:0000313" key="2">
    <source>
        <dbReference type="EMBL" id="QTC92762.1"/>
    </source>
</evidence>
<dbReference type="EMBL" id="CP062222">
    <property type="protein sequence ID" value="QTC92762.1"/>
    <property type="molecule type" value="Genomic_DNA"/>
</dbReference>
<accession>A0A975C4K3</accession>
<organism evidence="2 3">
    <name type="scientific">Brevundimonas goettingensis</name>
    <dbReference type="NCBI Taxonomy" id="2774190"/>
    <lineage>
        <taxon>Bacteria</taxon>
        <taxon>Pseudomonadati</taxon>
        <taxon>Pseudomonadota</taxon>
        <taxon>Alphaproteobacteria</taxon>
        <taxon>Caulobacterales</taxon>
        <taxon>Caulobacteraceae</taxon>
        <taxon>Brevundimonas</taxon>
    </lineage>
</organism>
<gene>
    <name evidence="2" type="ORF">IFJ75_07895</name>
</gene>
<proteinExistence type="predicted"/>
<feature type="compositionally biased region" description="Basic and acidic residues" evidence="1">
    <location>
        <begin position="13"/>
        <end position="28"/>
    </location>
</feature>
<feature type="region of interest" description="Disordered" evidence="1">
    <location>
        <begin position="63"/>
        <end position="84"/>
    </location>
</feature>
<dbReference type="AlphaFoldDB" id="A0A975C4K3"/>
<feature type="region of interest" description="Disordered" evidence="1">
    <location>
        <begin position="1"/>
        <end position="28"/>
    </location>
</feature>
<keyword evidence="3" id="KW-1185">Reference proteome</keyword>
<reference evidence="2" key="1">
    <citation type="submission" date="2020-09" db="EMBL/GenBank/DDBJ databases">
        <title>Brevundimonas sp. LVF2 isolated from a puddle in Goettingen, Germany.</title>
        <authorList>
            <person name="Friedrich I."/>
            <person name="Klassen A."/>
            <person name="Hannes N."/>
            <person name="Schneider D."/>
            <person name="Hertel R."/>
            <person name="Daniel R."/>
        </authorList>
    </citation>
    <scope>NUCLEOTIDE SEQUENCE</scope>
    <source>
        <strain evidence="2">LVF2</strain>
    </source>
</reference>
<protein>
    <submittedName>
        <fullName evidence="2">Uncharacterized protein</fullName>
    </submittedName>
</protein>
<evidence type="ECO:0000256" key="1">
    <source>
        <dbReference type="SAM" id="MobiDB-lite"/>
    </source>
</evidence>
<dbReference type="KEGG" id="bgoe:IFJ75_07895"/>
<dbReference type="RefSeq" id="WP_207932042.1">
    <property type="nucleotide sequence ID" value="NZ_CP062222.1"/>
</dbReference>
<dbReference type="Proteomes" id="UP000663918">
    <property type="component" value="Chromosome"/>
</dbReference>